<dbReference type="InterPro" id="IPR007085">
    <property type="entry name" value="DNA/pantothenate-metab_flavo_C"/>
</dbReference>
<gene>
    <name evidence="3" type="primary">coaBC</name>
    <name evidence="7" type="ORF">J4H92_05390</name>
</gene>
<keyword evidence="3" id="KW-0511">Multifunctional enzyme</keyword>
<evidence type="ECO:0000313" key="8">
    <source>
        <dbReference type="Proteomes" id="UP000664382"/>
    </source>
</evidence>
<dbReference type="EC" id="4.1.1.36" evidence="3"/>
<feature type="binding site" evidence="3">
    <location>
        <begin position="331"/>
        <end position="334"/>
    </location>
    <ligand>
        <name>CTP</name>
        <dbReference type="ChEBI" id="CHEBI:37563"/>
    </ligand>
</feature>
<comment type="catalytic activity">
    <reaction evidence="3">
        <text>N-[(R)-4-phosphopantothenoyl]-L-cysteine + H(+) = (R)-4'-phosphopantetheine + CO2</text>
        <dbReference type="Rhea" id="RHEA:16793"/>
        <dbReference type="ChEBI" id="CHEBI:15378"/>
        <dbReference type="ChEBI" id="CHEBI:16526"/>
        <dbReference type="ChEBI" id="CHEBI:59458"/>
        <dbReference type="ChEBI" id="CHEBI:61723"/>
        <dbReference type="EC" id="4.1.1.36"/>
    </reaction>
</comment>
<comment type="similarity">
    <text evidence="3">In the C-terminal section; belongs to the PPC synthetase family.</text>
</comment>
<feature type="region of interest" description="Disordered" evidence="4">
    <location>
        <begin position="176"/>
        <end position="197"/>
    </location>
</feature>
<feature type="binding site" evidence="3">
    <location>
        <position position="302"/>
    </location>
    <ligand>
        <name>CTP</name>
        <dbReference type="ChEBI" id="CHEBI:37563"/>
    </ligand>
</feature>
<dbReference type="RefSeq" id="WP_208096909.1">
    <property type="nucleotide sequence ID" value="NZ_JAGDYM010000005.1"/>
</dbReference>
<comment type="pathway">
    <text evidence="3">Cofactor biosynthesis; coenzyme A biosynthesis; CoA from (R)-pantothenate: step 2/5.</text>
</comment>
<dbReference type="HAMAP" id="MF_02225">
    <property type="entry name" value="CoaBC"/>
    <property type="match status" value="1"/>
</dbReference>
<feature type="domain" description="Flavoprotein" evidence="5">
    <location>
        <begin position="1"/>
        <end position="172"/>
    </location>
</feature>
<keyword evidence="3" id="KW-0288">FMN</keyword>
<keyword evidence="3" id="KW-0285">Flavoprotein</keyword>
<dbReference type="PANTHER" id="PTHR14359:SF6">
    <property type="entry name" value="PHOSPHOPANTOTHENOYLCYSTEINE DECARBOXYLASE"/>
    <property type="match status" value="1"/>
</dbReference>
<dbReference type="InterPro" id="IPR036551">
    <property type="entry name" value="Flavin_trans-like"/>
</dbReference>
<organism evidence="7 8">
    <name type="scientific">Leucobacter weissii</name>
    <dbReference type="NCBI Taxonomy" id="1983706"/>
    <lineage>
        <taxon>Bacteria</taxon>
        <taxon>Bacillati</taxon>
        <taxon>Actinomycetota</taxon>
        <taxon>Actinomycetes</taxon>
        <taxon>Micrococcales</taxon>
        <taxon>Microbacteriaceae</taxon>
        <taxon>Leucobacter</taxon>
    </lineage>
</organism>
<evidence type="ECO:0000256" key="2">
    <source>
        <dbReference type="ARBA" id="ARBA00023239"/>
    </source>
</evidence>
<comment type="pathway">
    <text evidence="3">Cofactor biosynthesis; coenzyme A biosynthesis; CoA from (R)-pantothenate: step 3/5.</text>
</comment>
<keyword evidence="3" id="KW-0460">Magnesium</keyword>
<dbReference type="GO" id="GO:0071513">
    <property type="term" value="C:phosphopantothenoylcysteine decarboxylase complex"/>
    <property type="evidence" value="ECO:0007669"/>
    <property type="project" value="TreeGrafter"/>
</dbReference>
<evidence type="ECO:0000256" key="1">
    <source>
        <dbReference type="ARBA" id="ARBA00022793"/>
    </source>
</evidence>
<keyword evidence="3" id="KW-0479">Metal-binding</keyword>
<dbReference type="EMBL" id="JAGDYM010000005">
    <property type="protein sequence ID" value="MBO1901380.1"/>
    <property type="molecule type" value="Genomic_DNA"/>
</dbReference>
<dbReference type="InterPro" id="IPR035929">
    <property type="entry name" value="CoaB-like_sf"/>
</dbReference>
<dbReference type="Proteomes" id="UP000664382">
    <property type="component" value="Unassembled WGS sequence"/>
</dbReference>
<dbReference type="GO" id="GO:0004633">
    <property type="term" value="F:phosphopantothenoylcysteine decarboxylase activity"/>
    <property type="evidence" value="ECO:0007669"/>
    <property type="project" value="UniProtKB-UniRule"/>
</dbReference>
<feature type="region of interest" description="Phosphopantothenoylcysteine decarboxylase" evidence="3">
    <location>
        <begin position="1"/>
        <end position="207"/>
    </location>
</feature>
<proteinExistence type="inferred from homology"/>
<comment type="similarity">
    <text evidence="3">In the N-terminal section; belongs to the HFCD (homo-oligomeric flavin containing Cys decarboxylase) superfamily.</text>
</comment>
<feature type="binding site" evidence="3">
    <location>
        <position position="312"/>
    </location>
    <ligand>
        <name>CTP</name>
        <dbReference type="ChEBI" id="CHEBI:37563"/>
    </ligand>
</feature>
<dbReference type="GO" id="GO:0004632">
    <property type="term" value="F:phosphopantothenate--cysteine ligase activity"/>
    <property type="evidence" value="ECO:0007669"/>
    <property type="project" value="UniProtKB-UniRule"/>
</dbReference>
<dbReference type="Pfam" id="PF02441">
    <property type="entry name" value="Flavoprotein"/>
    <property type="match status" value="1"/>
</dbReference>
<dbReference type="GO" id="GO:0015941">
    <property type="term" value="P:pantothenate catabolic process"/>
    <property type="evidence" value="ECO:0007669"/>
    <property type="project" value="InterPro"/>
</dbReference>
<dbReference type="GO" id="GO:0046872">
    <property type="term" value="F:metal ion binding"/>
    <property type="evidence" value="ECO:0007669"/>
    <property type="project" value="UniProtKB-KW"/>
</dbReference>
<dbReference type="Pfam" id="PF04127">
    <property type="entry name" value="DFP"/>
    <property type="match status" value="1"/>
</dbReference>
<comment type="cofactor">
    <cofactor evidence="3">
        <name>FMN</name>
        <dbReference type="ChEBI" id="CHEBI:58210"/>
    </cofactor>
    <text evidence="3">Binds 1 FMN per subunit.</text>
</comment>
<evidence type="ECO:0000259" key="6">
    <source>
        <dbReference type="Pfam" id="PF04127"/>
    </source>
</evidence>
<dbReference type="AlphaFoldDB" id="A0A939MJZ8"/>
<feature type="binding site" evidence="3">
    <location>
        <position position="372"/>
    </location>
    <ligand>
        <name>CTP</name>
        <dbReference type="ChEBI" id="CHEBI:37563"/>
    </ligand>
</feature>
<name>A0A939MJZ8_9MICO</name>
<comment type="function">
    <text evidence="3">Catalyzes two sequential steps in the biosynthesis of coenzyme A. In the first step cysteine is conjugated to 4'-phosphopantothenate to form 4-phosphopantothenoylcysteine. In the second step the latter compound is decarboxylated to form 4'-phosphopantotheine.</text>
</comment>
<dbReference type="Gene3D" id="3.40.50.1950">
    <property type="entry name" value="Flavin prenyltransferase-like"/>
    <property type="match status" value="1"/>
</dbReference>
<feature type="region of interest" description="Phosphopantothenate--cysteine ligase" evidence="3">
    <location>
        <begin position="208"/>
        <end position="425"/>
    </location>
</feature>
<dbReference type="SUPFAM" id="SSF102645">
    <property type="entry name" value="CoaB-like"/>
    <property type="match status" value="1"/>
</dbReference>
<comment type="caution">
    <text evidence="3">Lacks conserved residue(s) required for the propagation of feature annotation.</text>
</comment>
<dbReference type="EC" id="6.3.2.5" evidence="3"/>
<comment type="cofactor">
    <cofactor evidence="3">
        <name>Mg(2+)</name>
        <dbReference type="ChEBI" id="CHEBI:18420"/>
    </cofactor>
</comment>
<dbReference type="GO" id="GO:0015937">
    <property type="term" value="P:coenzyme A biosynthetic process"/>
    <property type="evidence" value="ECO:0007669"/>
    <property type="project" value="UniProtKB-UniRule"/>
</dbReference>
<dbReference type="InterPro" id="IPR005252">
    <property type="entry name" value="CoaBC"/>
</dbReference>
<keyword evidence="8" id="KW-1185">Reference proteome</keyword>
<accession>A0A939MJZ8</accession>
<keyword evidence="1 3" id="KW-0210">Decarboxylase</keyword>
<dbReference type="InterPro" id="IPR003382">
    <property type="entry name" value="Flavoprotein"/>
</dbReference>
<dbReference type="SUPFAM" id="SSF52507">
    <property type="entry name" value="Homo-oligomeric flavin-containing Cys decarboxylases, HFCD"/>
    <property type="match status" value="1"/>
</dbReference>
<sequence>MRIVLGVCGGIAAYKAVGLARLLVEAGHEVQAIPTAEALRFVGRVTWEAITGRPVTDSVFDDAAEVRHVRLGREADLVVIAPATASTIARLAAGIADDLLGNTVLTTRAPILLAPAMHTEMWEHPATRRNVAILRERGVVLVGPASGRLTGTDTGPGRMSEPEQIFAAIRDAAARRTPDARWNDGGDEDDDAGAAVDAADRPLGGVRLVVSAGGTREPIDPVRFIGNRSSGRQGVAIARAAAERGASVELVAANVESAVLEELDGAPEVRITPVGTAAELQAAMEAAAAAAAIVIMAAAVADYRPAGVSPGKIRKADHPDAPPTIELVQNPDILRGLVARRQPGQTIVGFAAETAESEEELLGLGRAKAERKGADLLVVNRVGWTEGFESVRNAVRVLDRSGEPVLRAEGSKREIAAALLDLLGR</sequence>
<dbReference type="GO" id="GO:0010181">
    <property type="term" value="F:FMN binding"/>
    <property type="evidence" value="ECO:0007669"/>
    <property type="project" value="UniProtKB-UniRule"/>
</dbReference>
<evidence type="ECO:0000313" key="7">
    <source>
        <dbReference type="EMBL" id="MBO1901380.1"/>
    </source>
</evidence>
<comment type="catalytic activity">
    <reaction evidence="3">
        <text>(R)-4'-phosphopantothenate + L-cysteine + CTP = N-[(R)-4-phosphopantothenoyl]-L-cysteine + CMP + diphosphate + H(+)</text>
        <dbReference type="Rhea" id="RHEA:19397"/>
        <dbReference type="ChEBI" id="CHEBI:10986"/>
        <dbReference type="ChEBI" id="CHEBI:15378"/>
        <dbReference type="ChEBI" id="CHEBI:33019"/>
        <dbReference type="ChEBI" id="CHEBI:35235"/>
        <dbReference type="ChEBI" id="CHEBI:37563"/>
        <dbReference type="ChEBI" id="CHEBI:59458"/>
        <dbReference type="ChEBI" id="CHEBI:60377"/>
        <dbReference type="EC" id="6.3.2.5"/>
    </reaction>
</comment>
<dbReference type="PANTHER" id="PTHR14359">
    <property type="entry name" value="HOMO-OLIGOMERIC FLAVIN CONTAINING CYS DECARBOXYLASE FAMILY"/>
    <property type="match status" value="1"/>
</dbReference>
<feature type="binding site" evidence="3">
    <location>
        <position position="368"/>
    </location>
    <ligand>
        <name>CTP</name>
        <dbReference type="ChEBI" id="CHEBI:37563"/>
    </ligand>
</feature>
<reference evidence="7" key="1">
    <citation type="submission" date="2021-03" db="EMBL/GenBank/DDBJ databases">
        <title>Leucobacter chromiisoli sp. nov., isolated from chromium-containing soil of chemical plant.</title>
        <authorList>
            <person name="Xu Z."/>
        </authorList>
    </citation>
    <scope>NUCLEOTIDE SEQUENCE</scope>
    <source>
        <strain evidence="7">S27</strain>
    </source>
</reference>
<evidence type="ECO:0000256" key="3">
    <source>
        <dbReference type="HAMAP-Rule" id="MF_02225"/>
    </source>
</evidence>
<feature type="domain" description="DNA/pantothenate metabolism flavoprotein C-terminal" evidence="6">
    <location>
        <begin position="204"/>
        <end position="422"/>
    </location>
</feature>
<keyword evidence="3" id="KW-0436">Ligase</keyword>
<protein>
    <recommendedName>
        <fullName evidence="3">Coenzyme A biosynthesis bifunctional protein CoaBC</fullName>
    </recommendedName>
    <alternativeName>
        <fullName evidence="3">DNA/pantothenate metabolism flavoprotein</fullName>
    </alternativeName>
    <alternativeName>
        <fullName evidence="3">Phosphopantothenoylcysteine synthetase/decarboxylase</fullName>
        <shortName evidence="3">PPCS-PPCDC</shortName>
    </alternativeName>
    <domain>
        <recommendedName>
            <fullName evidence="3">Phosphopantothenoylcysteine decarboxylase</fullName>
            <shortName evidence="3">PPC decarboxylase</shortName>
            <shortName evidence="3">PPC-DC</shortName>
            <ecNumber evidence="3">4.1.1.36</ecNumber>
        </recommendedName>
        <alternativeName>
            <fullName evidence="3">CoaC</fullName>
        </alternativeName>
    </domain>
    <domain>
        <recommendedName>
            <fullName evidence="3">Phosphopantothenate--cysteine ligase</fullName>
            <ecNumber evidence="3">6.3.2.5</ecNumber>
        </recommendedName>
        <alternativeName>
            <fullName evidence="3">CoaB</fullName>
        </alternativeName>
        <alternativeName>
            <fullName evidence="3">Phosphopantothenoylcysteine synthetase</fullName>
            <shortName evidence="3">PPC synthetase</shortName>
            <shortName evidence="3">PPC-S</shortName>
        </alternativeName>
    </domain>
</protein>
<keyword evidence="2 3" id="KW-0456">Lyase</keyword>
<dbReference type="Gene3D" id="3.40.50.10300">
    <property type="entry name" value="CoaB-like"/>
    <property type="match status" value="1"/>
</dbReference>
<feature type="binding site" evidence="3">
    <location>
        <position position="350"/>
    </location>
    <ligand>
        <name>CTP</name>
        <dbReference type="ChEBI" id="CHEBI:37563"/>
    </ligand>
</feature>
<evidence type="ECO:0000259" key="5">
    <source>
        <dbReference type="Pfam" id="PF02441"/>
    </source>
</evidence>
<evidence type="ECO:0000256" key="4">
    <source>
        <dbReference type="SAM" id="MobiDB-lite"/>
    </source>
</evidence>
<comment type="caution">
    <text evidence="7">The sequence shown here is derived from an EMBL/GenBank/DDBJ whole genome shotgun (WGS) entry which is preliminary data.</text>
</comment>